<gene>
    <name evidence="2" type="ORF">V5O48_015687</name>
</gene>
<evidence type="ECO:0000313" key="2">
    <source>
        <dbReference type="EMBL" id="KAL0566329.1"/>
    </source>
</evidence>
<sequence length="152" mass="17202">MVRDSGVTKAAIPRNLQMEERDFGMAEGSRKDAQLGNESEIEFRGEMAQSEVTDWNLPELGRFDERDGFKHIRQPEEDVRHPSLKTLSKRQLLCIPLCTPNSSQYAPPKTPIPGFNLPSGCPLQYEVEYFGSKDERKSGNEAESTSLVSYMF</sequence>
<evidence type="ECO:0000256" key="1">
    <source>
        <dbReference type="SAM" id="MobiDB-lite"/>
    </source>
</evidence>
<organism evidence="2 3">
    <name type="scientific">Marasmius crinis-equi</name>
    <dbReference type="NCBI Taxonomy" id="585013"/>
    <lineage>
        <taxon>Eukaryota</taxon>
        <taxon>Fungi</taxon>
        <taxon>Dikarya</taxon>
        <taxon>Basidiomycota</taxon>
        <taxon>Agaricomycotina</taxon>
        <taxon>Agaricomycetes</taxon>
        <taxon>Agaricomycetidae</taxon>
        <taxon>Agaricales</taxon>
        <taxon>Marasmiineae</taxon>
        <taxon>Marasmiaceae</taxon>
        <taxon>Marasmius</taxon>
    </lineage>
</organism>
<protein>
    <submittedName>
        <fullName evidence="2">Uncharacterized protein</fullName>
    </submittedName>
</protein>
<feature type="region of interest" description="Disordered" evidence="1">
    <location>
        <begin position="132"/>
        <end position="152"/>
    </location>
</feature>
<dbReference type="Proteomes" id="UP001465976">
    <property type="component" value="Unassembled WGS sequence"/>
</dbReference>
<dbReference type="EMBL" id="JBAHYK010001935">
    <property type="protein sequence ID" value="KAL0566329.1"/>
    <property type="molecule type" value="Genomic_DNA"/>
</dbReference>
<reference evidence="2 3" key="1">
    <citation type="submission" date="2024-02" db="EMBL/GenBank/DDBJ databases">
        <title>A draft genome for the cacao thread blight pathogen Marasmius crinis-equi.</title>
        <authorList>
            <person name="Cohen S.P."/>
            <person name="Baruah I.K."/>
            <person name="Amoako-Attah I."/>
            <person name="Bukari Y."/>
            <person name="Meinhardt L.W."/>
            <person name="Bailey B.A."/>
        </authorList>
    </citation>
    <scope>NUCLEOTIDE SEQUENCE [LARGE SCALE GENOMIC DNA]</scope>
    <source>
        <strain evidence="2 3">GH-76</strain>
    </source>
</reference>
<name>A0ABR3ETU4_9AGAR</name>
<evidence type="ECO:0000313" key="3">
    <source>
        <dbReference type="Proteomes" id="UP001465976"/>
    </source>
</evidence>
<feature type="compositionally biased region" description="Polar residues" evidence="1">
    <location>
        <begin position="141"/>
        <end position="152"/>
    </location>
</feature>
<feature type="compositionally biased region" description="Basic and acidic residues" evidence="1">
    <location>
        <begin position="17"/>
        <end position="33"/>
    </location>
</feature>
<comment type="caution">
    <text evidence="2">The sequence shown here is derived from an EMBL/GenBank/DDBJ whole genome shotgun (WGS) entry which is preliminary data.</text>
</comment>
<keyword evidence="3" id="KW-1185">Reference proteome</keyword>
<proteinExistence type="predicted"/>
<feature type="region of interest" description="Disordered" evidence="1">
    <location>
        <begin position="1"/>
        <end position="37"/>
    </location>
</feature>
<accession>A0ABR3ETU4</accession>